<name>A0A1Z1MCL0_POLUR</name>
<keyword evidence="1" id="KW-0150">Chloroplast</keyword>
<dbReference type="InterPro" id="IPR019656">
    <property type="entry name" value="Uncharacterised_Ycf34"/>
</dbReference>
<dbReference type="AlphaFoldDB" id="A0A1Z1MCL0"/>
<sequence length="76" mass="8954">MCICINCHHIFICETYRFIEQQHSHNTGNHKNHNFNPVKTIINVNINKTSSNVIFDWDVKECSSFVEEPGYWISNI</sequence>
<dbReference type="EMBL" id="MF101428">
    <property type="protein sequence ID" value="ARW63494.1"/>
    <property type="molecule type" value="Genomic_DNA"/>
</dbReference>
<accession>A0A1Z1MCL0</accession>
<organism evidence="1">
    <name type="scientific">Polysiphonia urceolata</name>
    <name type="common">Red alga</name>
    <name type="synonym">Conferva urceolata</name>
    <dbReference type="NCBI Taxonomy" id="173545"/>
    <lineage>
        <taxon>Eukaryota</taxon>
        <taxon>Rhodophyta</taxon>
        <taxon>Florideophyceae</taxon>
        <taxon>Rhodymeniophycidae</taxon>
        <taxon>Ceramiales</taxon>
        <taxon>Rhodomelaceae</taxon>
        <taxon>Polysiphonioideae</taxon>
        <taxon>Polysiphonia</taxon>
    </lineage>
</organism>
<dbReference type="Pfam" id="PF10718">
    <property type="entry name" value="Ycf34"/>
    <property type="match status" value="1"/>
</dbReference>
<geneLocation type="chloroplast" evidence="1"/>
<proteinExistence type="predicted"/>
<dbReference type="GeneID" id="33356875"/>
<reference evidence="1" key="1">
    <citation type="journal article" date="2017" name="J. Phycol.">
        <title>Analysis of chloroplast genomes and a supermatrix inform reclassification of the Rhodomelaceae (Rhodophyta).</title>
        <authorList>
            <person name="Diaz-Tapia P."/>
            <person name="Maggs C.A."/>
            <person name="West J.A."/>
            <person name="Verbruggen H."/>
        </authorList>
    </citation>
    <scope>NUCLEOTIDE SEQUENCE</scope>
    <source>
        <strain evidence="1">PD550</strain>
    </source>
</reference>
<dbReference type="RefSeq" id="YP_009394932.1">
    <property type="nucleotide sequence ID" value="NC_035275.1"/>
</dbReference>
<evidence type="ECO:0000313" key="1">
    <source>
        <dbReference type="EMBL" id="ARW63494.1"/>
    </source>
</evidence>
<keyword evidence="1" id="KW-0934">Plastid</keyword>
<gene>
    <name evidence="1" type="primary">ycf34</name>
</gene>
<protein>
    <submittedName>
        <fullName evidence="1">Uncharacterized protein</fullName>
    </submittedName>
</protein>